<evidence type="ECO:0000256" key="8">
    <source>
        <dbReference type="ARBA" id="ARBA00023209"/>
    </source>
</evidence>
<protein>
    <submittedName>
        <fullName evidence="10">Glycerol-1-phosphate dehydrogenase [NAD(P)+]</fullName>
    </submittedName>
</protein>
<keyword evidence="6" id="KW-0520">NAD</keyword>
<reference evidence="11" key="1">
    <citation type="submission" date="2017-01" db="EMBL/GenBank/DDBJ databases">
        <authorList>
            <person name="Varghese N."/>
            <person name="Submissions S."/>
        </authorList>
    </citation>
    <scope>NUCLEOTIDE SEQUENCE [LARGE SCALE GENOMIC DNA]</scope>
    <source>
        <strain evidence="11">DSM 45196</strain>
    </source>
</reference>
<dbReference type="GO" id="GO:0016614">
    <property type="term" value="F:oxidoreductase activity, acting on CH-OH group of donors"/>
    <property type="evidence" value="ECO:0007669"/>
    <property type="project" value="InterPro"/>
</dbReference>
<keyword evidence="11" id="KW-1185">Reference proteome</keyword>
<dbReference type="GO" id="GO:0046872">
    <property type="term" value="F:metal ion binding"/>
    <property type="evidence" value="ECO:0007669"/>
    <property type="project" value="UniProtKB-KW"/>
</dbReference>
<evidence type="ECO:0000256" key="5">
    <source>
        <dbReference type="ARBA" id="ARBA00023002"/>
    </source>
</evidence>
<evidence type="ECO:0000256" key="9">
    <source>
        <dbReference type="ARBA" id="ARBA00023264"/>
    </source>
</evidence>
<keyword evidence="5" id="KW-0560">Oxidoreductase</keyword>
<evidence type="ECO:0000256" key="4">
    <source>
        <dbReference type="ARBA" id="ARBA00022857"/>
    </source>
</evidence>
<dbReference type="Proteomes" id="UP000186795">
    <property type="component" value="Unassembled WGS sequence"/>
</dbReference>
<evidence type="ECO:0000256" key="2">
    <source>
        <dbReference type="ARBA" id="ARBA00022516"/>
    </source>
</evidence>
<dbReference type="CDD" id="cd08175">
    <property type="entry name" value="G1PDH"/>
    <property type="match status" value="1"/>
</dbReference>
<accession>A0A1N7L8X5</accession>
<dbReference type="GO" id="GO:0008654">
    <property type="term" value="P:phospholipid biosynthetic process"/>
    <property type="evidence" value="ECO:0007669"/>
    <property type="project" value="UniProtKB-KW"/>
</dbReference>
<dbReference type="RefSeq" id="WP_076524342.1">
    <property type="nucleotide sequence ID" value="NZ_CP048103.1"/>
</dbReference>
<keyword evidence="3" id="KW-0479">Metal-binding</keyword>
<proteinExistence type="predicted"/>
<keyword evidence="4" id="KW-0521">NADP</keyword>
<dbReference type="Pfam" id="PF13685">
    <property type="entry name" value="Fe-ADH_2"/>
    <property type="match status" value="1"/>
</dbReference>
<dbReference type="InterPro" id="IPR032837">
    <property type="entry name" value="G1PDH"/>
</dbReference>
<dbReference type="EMBL" id="FTOD01000004">
    <property type="protein sequence ID" value="SIS70298.1"/>
    <property type="molecule type" value="Genomic_DNA"/>
</dbReference>
<name>A0A1N7L8X5_9BACL</name>
<keyword evidence="2" id="KW-0444">Lipid biosynthesis</keyword>
<keyword evidence="1" id="KW-0963">Cytoplasm</keyword>
<evidence type="ECO:0000313" key="11">
    <source>
        <dbReference type="Proteomes" id="UP000186795"/>
    </source>
</evidence>
<dbReference type="InterPro" id="IPR016205">
    <property type="entry name" value="Glycerol_DH"/>
</dbReference>
<evidence type="ECO:0000256" key="1">
    <source>
        <dbReference type="ARBA" id="ARBA00022490"/>
    </source>
</evidence>
<dbReference type="AlphaFoldDB" id="A0A1N7L8X5"/>
<dbReference type="Gene3D" id="1.20.1090.10">
    <property type="entry name" value="Dehydroquinate synthase-like - alpha domain"/>
    <property type="match status" value="1"/>
</dbReference>
<dbReference type="PANTHER" id="PTHR43616:SF5">
    <property type="entry name" value="GLYCEROL DEHYDROGENASE 1"/>
    <property type="match status" value="1"/>
</dbReference>
<evidence type="ECO:0000256" key="3">
    <source>
        <dbReference type="ARBA" id="ARBA00022723"/>
    </source>
</evidence>
<dbReference type="SUPFAM" id="SSF56796">
    <property type="entry name" value="Dehydroquinate synthase-like"/>
    <property type="match status" value="1"/>
</dbReference>
<keyword evidence="7" id="KW-0443">Lipid metabolism</keyword>
<organism evidence="10 11">
    <name type="scientific">Kroppenstedtia eburnea</name>
    <dbReference type="NCBI Taxonomy" id="714067"/>
    <lineage>
        <taxon>Bacteria</taxon>
        <taxon>Bacillati</taxon>
        <taxon>Bacillota</taxon>
        <taxon>Bacilli</taxon>
        <taxon>Bacillales</taxon>
        <taxon>Thermoactinomycetaceae</taxon>
        <taxon>Kroppenstedtia</taxon>
    </lineage>
</organism>
<evidence type="ECO:0000256" key="6">
    <source>
        <dbReference type="ARBA" id="ARBA00023027"/>
    </source>
</evidence>
<dbReference type="Gene3D" id="3.40.50.1970">
    <property type="match status" value="1"/>
</dbReference>
<evidence type="ECO:0000313" key="10">
    <source>
        <dbReference type="EMBL" id="SIS70298.1"/>
    </source>
</evidence>
<evidence type="ECO:0000256" key="7">
    <source>
        <dbReference type="ARBA" id="ARBA00023098"/>
    </source>
</evidence>
<keyword evidence="9" id="KW-1208">Phospholipid metabolism</keyword>
<gene>
    <name evidence="10" type="ORF">SAMN05421790_10427</name>
</gene>
<keyword evidence="8" id="KW-0594">Phospholipid biosynthesis</keyword>
<dbReference type="OrthoDB" id="9763580at2"/>
<dbReference type="PANTHER" id="PTHR43616">
    <property type="entry name" value="GLYCEROL DEHYDROGENASE"/>
    <property type="match status" value="1"/>
</dbReference>
<sequence length="400" mass="43673">MFSRFSREPIKEISVTVERSALKKVAPYLIRRGYEYPCLIMDEMTEAAAGEKLAVDLETSGLQPVRCLVEAKGNGDVIADESTLIRTLLCVPRESDGLVAVGAGTIHDITRLIADRMNLPFISVPTAASVDGFASQGAPIILDGVKQTVQTCAPEAIFADTDVLQSAPQAMIAAGIGDMVGKYTSLIDWQISRLIADEPYDVEGAARTSRALERCIQCHQSIVDRTDAGIEILMKSLIESGKVMMQVGHSRPASGAEHHLSHYWEMDFLRKGKPQVLHGEKVGVATVLIAGLYRNLSHVDLLSALSDDDSISEERKIRLQTRWHDIQALWKKIPSPGDIAALLSAVGGPTRPQDIGIDSDLVFRSLHEAHLLRDRYTGLKLAFDLQLLPETTADLASVMI</sequence>